<feature type="domain" description="GFO/IDH/MocA-like oxidoreductase" evidence="2">
    <location>
        <begin position="165"/>
        <end position="246"/>
    </location>
</feature>
<gene>
    <name evidence="3" type="ORF">E5983_03530</name>
</gene>
<dbReference type="SUPFAM" id="SSF55347">
    <property type="entry name" value="Glyceraldehyde-3-phosphate dehydrogenase-like, C-terminal domain"/>
    <property type="match status" value="1"/>
</dbReference>
<sequence length="333" mass="36904">MITFGILATSPITHEWMTAVNATGVYRLGAVYSRTLAKAQVFGEAYGSDVLAYDSLEAFLADPALDLVYIASPNGLHVAHSRLALEAGKHVVVEKPAVLRPAEWAELLSLAKEKKVMLFEAARNVHEKAVTLIADFLKDQEILGANLRYGKYSSKMPALLAGELPNVFSAKFGGGALMDLGIYPLYLAHYWFGKPDRVAYQAQKWAWDVDLAGQAQLFYGDSLVTLQTAKNYTTYLPSEIYTRQGTVILDSIEAIGSVHFRDLSGQEQVLPVTAASHQMEEEAAAFARMIEVEDWSAWENWAQLAQEVHETIWNLRQDATLVFEGDEDVKELS</sequence>
<dbReference type="PANTHER" id="PTHR43054">
    <property type="match status" value="1"/>
</dbReference>
<dbReference type="GO" id="GO:0000166">
    <property type="term" value="F:nucleotide binding"/>
    <property type="evidence" value="ECO:0007669"/>
    <property type="project" value="InterPro"/>
</dbReference>
<reference evidence="3 4" key="1">
    <citation type="submission" date="2019-12" db="EMBL/GenBank/DDBJ databases">
        <title>Microbes associate with the intestines of laboratory mice.</title>
        <authorList>
            <person name="Navarre W."/>
            <person name="Wong E."/>
        </authorList>
    </citation>
    <scope>NUCLEOTIDE SEQUENCE [LARGE SCALE GENOMIC DNA]</scope>
    <source>
        <strain evidence="3 4">NM51_B2-22</strain>
    </source>
</reference>
<evidence type="ECO:0000259" key="1">
    <source>
        <dbReference type="Pfam" id="PF01408"/>
    </source>
</evidence>
<dbReference type="EMBL" id="WSRS01000020">
    <property type="protein sequence ID" value="MVX58720.1"/>
    <property type="molecule type" value="Genomic_DNA"/>
</dbReference>
<name>A0A7X3KBM6_9STRE</name>
<protein>
    <submittedName>
        <fullName evidence="3">Gfo/Idh/MocA family oxidoreductase</fullName>
    </submittedName>
</protein>
<organism evidence="3 4">
    <name type="scientific">Streptococcus danieliae</name>
    <dbReference type="NCBI Taxonomy" id="747656"/>
    <lineage>
        <taxon>Bacteria</taxon>
        <taxon>Bacillati</taxon>
        <taxon>Bacillota</taxon>
        <taxon>Bacilli</taxon>
        <taxon>Lactobacillales</taxon>
        <taxon>Streptococcaceae</taxon>
        <taxon>Streptococcus</taxon>
    </lineage>
</organism>
<dbReference type="AlphaFoldDB" id="A0A7X3KBM6"/>
<accession>A0A7X3KBM6</accession>
<dbReference type="Pfam" id="PF01408">
    <property type="entry name" value="GFO_IDH_MocA"/>
    <property type="match status" value="1"/>
</dbReference>
<dbReference type="Gene3D" id="3.30.360.10">
    <property type="entry name" value="Dihydrodipicolinate Reductase, domain 2"/>
    <property type="match status" value="1"/>
</dbReference>
<dbReference type="InterPro" id="IPR036291">
    <property type="entry name" value="NAD(P)-bd_dom_sf"/>
</dbReference>
<dbReference type="SUPFAM" id="SSF51735">
    <property type="entry name" value="NAD(P)-binding Rossmann-fold domains"/>
    <property type="match status" value="1"/>
</dbReference>
<dbReference type="Proteomes" id="UP000461595">
    <property type="component" value="Unassembled WGS sequence"/>
</dbReference>
<evidence type="ECO:0000313" key="3">
    <source>
        <dbReference type="EMBL" id="MVX58720.1"/>
    </source>
</evidence>
<dbReference type="Pfam" id="PF22725">
    <property type="entry name" value="GFO_IDH_MocA_C3"/>
    <property type="match status" value="1"/>
</dbReference>
<dbReference type="RefSeq" id="WP_160332533.1">
    <property type="nucleotide sequence ID" value="NZ_WSRS01000020.1"/>
</dbReference>
<evidence type="ECO:0000313" key="4">
    <source>
        <dbReference type="Proteomes" id="UP000461595"/>
    </source>
</evidence>
<dbReference type="InterPro" id="IPR055170">
    <property type="entry name" value="GFO_IDH_MocA-like_dom"/>
</dbReference>
<dbReference type="Gene3D" id="3.40.50.720">
    <property type="entry name" value="NAD(P)-binding Rossmann-like Domain"/>
    <property type="match status" value="1"/>
</dbReference>
<feature type="domain" description="Gfo/Idh/MocA-like oxidoreductase N-terminal" evidence="1">
    <location>
        <begin position="13"/>
        <end position="119"/>
    </location>
</feature>
<dbReference type="OrthoDB" id="9815825at2"/>
<proteinExistence type="predicted"/>
<dbReference type="InterPro" id="IPR000683">
    <property type="entry name" value="Gfo/Idh/MocA-like_OxRdtase_N"/>
</dbReference>
<evidence type="ECO:0000259" key="2">
    <source>
        <dbReference type="Pfam" id="PF22725"/>
    </source>
</evidence>
<dbReference type="PANTHER" id="PTHR43054:SF1">
    <property type="entry name" value="SCYLLO-INOSITOL 2-DEHYDROGENASE (NADP(+)) IOLU"/>
    <property type="match status" value="1"/>
</dbReference>
<comment type="caution">
    <text evidence="3">The sequence shown here is derived from an EMBL/GenBank/DDBJ whole genome shotgun (WGS) entry which is preliminary data.</text>
</comment>